<feature type="transmembrane region" description="Helical" evidence="9">
    <location>
        <begin position="757"/>
        <end position="778"/>
    </location>
</feature>
<evidence type="ECO:0000259" key="10">
    <source>
        <dbReference type="Pfam" id="PF00520"/>
    </source>
</evidence>
<dbReference type="GO" id="GO:0005227">
    <property type="term" value="F:calcium-activated cation channel activity"/>
    <property type="evidence" value="ECO:0007669"/>
    <property type="project" value="TreeGrafter"/>
</dbReference>
<dbReference type="Pfam" id="PF18139">
    <property type="entry name" value="LSDAT_euk"/>
    <property type="match status" value="1"/>
</dbReference>
<evidence type="ECO:0000259" key="12">
    <source>
        <dbReference type="Pfam" id="PF25508"/>
    </source>
</evidence>
<keyword evidence="4 9" id="KW-1133">Transmembrane helix</keyword>
<proteinExistence type="predicted"/>
<sequence>RVPFQYVQDCVPFQYDLFLDHVHLSVNTTLCFSVQFVRVHSSTDPVLIYQMLTEQWGLSPPHLVVALVGGDELAQMKPWLRDTVRKGLVKAAQSTGAWILTNGLRFGITKHLGQAVRDHSLASTSSKVKVVAIGIAPWNMIHNRDALLAAQVSIHIHAEDHMSSDREQRERAESERVESERAESREREQRERIQKILDNGHLLTVHDPEQESSELDTVILKALVKACKSQSQEAQDFLDELKLAVAWNRVDIAKSHIFNGDVEWTAGDLEEVMMDALVNDKPDFVRLFVDNGVCLGEFLTYGRLQELYCSVSEKSLLHLLLLKKHQEKQLLLKSTRTPGPPHDHHKAESGDRKARFTLHEVSKVLKDFLHDSCKGFYQKLPTFLMDHRYHRYLAELEERCEHPWRDLFLWAVLQNRQQMANYFWAMGPEAVAAALAGCKILKEMSGLESEAESARSMKEAKYEQFALDLFGECYSNSEDRAYALLVRRTRCWNQSTVLNLATEADAKCFFAHNGVQGFLTKIWWGAMTTDTAISKLVLSFFCPPLIWTNLIKFSDEELDSRGGGEEQYVELDSLDTEKALDSGGPPGGVEGQSSAAVWWRFLLRRWRRFWSAPVTVFLGNVIMYFAFLILFTYVLLLDFRPPPPAGPGAPEIMLYFWVFTLVLEELRQSFFTDEDMSILKKFKLYVEDNWNKCDMVAISLFVIGVSCRMMKDTYEAGRTVLALDFMVFTLRLIHIFAIHKQLGPKIIIVERMMKDVFFFLFFLSVWLIAYGVATQALLHPNDPRLDWVFRRVLYRPYLHIFGQIPLEEIDVARMPETNCTTVIEEIIMGTLPPCPNIYANWLVILLLVIFLLVTNVLLLNLLIAMFSYTFQVVQGNTDIFWKFQRYNLIVEYHSRPALAPPFIIISHCSQLLLSLVKSPEPKLEQLGKARNIRILHHIHTDMYSYVGI</sequence>
<keyword evidence="3 9" id="KW-0812">Transmembrane</keyword>
<keyword evidence="14" id="KW-1185">Reference proteome</keyword>
<feature type="transmembrane region" description="Helical" evidence="9">
    <location>
        <begin position="838"/>
        <end position="863"/>
    </location>
</feature>
<gene>
    <name evidence="13" type="primary">TRPM5</name>
    <name evidence="13" type="synonym">LOC116359612</name>
</gene>
<keyword evidence="7" id="KW-0407">Ion channel</keyword>
<feature type="region of interest" description="Disordered" evidence="8">
    <location>
        <begin position="159"/>
        <end position="189"/>
    </location>
</feature>
<evidence type="ECO:0000256" key="9">
    <source>
        <dbReference type="SAM" id="Phobius"/>
    </source>
</evidence>
<dbReference type="GeneTree" id="ENSGT00940000160588"/>
<feature type="domain" description="TRPM SLOG" evidence="11">
    <location>
        <begin position="35"/>
        <end position="167"/>
    </location>
</feature>
<feature type="transmembrane region" description="Helical" evidence="9">
    <location>
        <begin position="609"/>
        <end position="634"/>
    </location>
</feature>
<accession>A0A8C7J5S0</accession>
<evidence type="ECO:0000256" key="8">
    <source>
        <dbReference type="SAM" id="MobiDB-lite"/>
    </source>
</evidence>
<evidence type="ECO:0000313" key="13">
    <source>
        <dbReference type="Ensembl" id="ENSOKIP00005078488.1"/>
    </source>
</evidence>
<evidence type="ECO:0000256" key="3">
    <source>
        <dbReference type="ARBA" id="ARBA00022692"/>
    </source>
</evidence>
<organism evidence="13 14">
    <name type="scientific">Oncorhynchus kisutch</name>
    <name type="common">Coho salmon</name>
    <name type="synonym">Salmo kisutch</name>
    <dbReference type="NCBI Taxonomy" id="8019"/>
    <lineage>
        <taxon>Eukaryota</taxon>
        <taxon>Metazoa</taxon>
        <taxon>Chordata</taxon>
        <taxon>Craniata</taxon>
        <taxon>Vertebrata</taxon>
        <taxon>Euteleostomi</taxon>
        <taxon>Actinopterygii</taxon>
        <taxon>Neopterygii</taxon>
        <taxon>Teleostei</taxon>
        <taxon>Protacanthopterygii</taxon>
        <taxon>Salmoniformes</taxon>
        <taxon>Salmonidae</taxon>
        <taxon>Salmoninae</taxon>
        <taxon>Oncorhynchus</taxon>
    </lineage>
</organism>
<dbReference type="InterPro" id="IPR041491">
    <property type="entry name" value="TRPM_SLOG"/>
</dbReference>
<comment type="subcellular location">
    <subcellularLocation>
        <location evidence="1">Membrane</location>
        <topology evidence="1">Multi-pass membrane protein</topology>
    </subcellularLocation>
</comment>
<reference evidence="13" key="2">
    <citation type="submission" date="2025-09" db="UniProtKB">
        <authorList>
            <consortium name="Ensembl"/>
        </authorList>
    </citation>
    <scope>IDENTIFICATION</scope>
</reference>
<keyword evidence="2" id="KW-0813">Transport</keyword>
<dbReference type="InterPro" id="IPR057366">
    <property type="entry name" value="TRPM-like"/>
</dbReference>
<evidence type="ECO:0000256" key="1">
    <source>
        <dbReference type="ARBA" id="ARBA00004141"/>
    </source>
</evidence>
<dbReference type="InterPro" id="IPR005821">
    <property type="entry name" value="Ion_trans_dom"/>
</dbReference>
<dbReference type="Ensembl" id="ENSOKIT00005083656.1">
    <property type="protein sequence ID" value="ENSOKIP00005078488.1"/>
    <property type="gene ID" value="ENSOKIG00005033333.1"/>
</dbReference>
<dbReference type="InterPro" id="IPR050927">
    <property type="entry name" value="TRPM"/>
</dbReference>
<keyword evidence="5" id="KW-0406">Ion transport</keyword>
<evidence type="ECO:0000256" key="5">
    <source>
        <dbReference type="ARBA" id="ARBA00023065"/>
    </source>
</evidence>
<feature type="domain" description="TRPM-like" evidence="12">
    <location>
        <begin position="256"/>
        <end position="512"/>
    </location>
</feature>
<dbReference type="PANTHER" id="PTHR13800:SF5">
    <property type="entry name" value="TRANSIENT RECEPTOR POTENTIAL CATION CHANNEL SUBFAMILY M MEMBER 5"/>
    <property type="match status" value="1"/>
</dbReference>
<dbReference type="Pfam" id="PF25508">
    <property type="entry name" value="TRPM2"/>
    <property type="match status" value="1"/>
</dbReference>
<keyword evidence="6 9" id="KW-0472">Membrane</keyword>
<evidence type="ECO:0000256" key="2">
    <source>
        <dbReference type="ARBA" id="ARBA00022448"/>
    </source>
</evidence>
<name>A0A8C7J5S0_ONCKI</name>
<dbReference type="GO" id="GO:0099604">
    <property type="term" value="F:ligand-gated calcium channel activity"/>
    <property type="evidence" value="ECO:0007669"/>
    <property type="project" value="TreeGrafter"/>
</dbReference>
<evidence type="ECO:0000256" key="4">
    <source>
        <dbReference type="ARBA" id="ARBA00022989"/>
    </source>
</evidence>
<dbReference type="GO" id="GO:0005886">
    <property type="term" value="C:plasma membrane"/>
    <property type="evidence" value="ECO:0007669"/>
    <property type="project" value="TreeGrafter"/>
</dbReference>
<evidence type="ECO:0000313" key="14">
    <source>
        <dbReference type="Proteomes" id="UP000694557"/>
    </source>
</evidence>
<reference evidence="13" key="1">
    <citation type="submission" date="2025-08" db="UniProtKB">
        <authorList>
            <consortium name="Ensembl"/>
        </authorList>
    </citation>
    <scope>IDENTIFICATION</scope>
</reference>
<evidence type="ECO:0000256" key="7">
    <source>
        <dbReference type="ARBA" id="ARBA00023303"/>
    </source>
</evidence>
<dbReference type="PANTHER" id="PTHR13800">
    <property type="entry name" value="TRANSIENT RECEPTOR POTENTIAL CATION CHANNEL, SUBFAMILY M, MEMBER 6"/>
    <property type="match status" value="1"/>
</dbReference>
<evidence type="ECO:0000259" key="11">
    <source>
        <dbReference type="Pfam" id="PF18139"/>
    </source>
</evidence>
<dbReference type="AlphaFoldDB" id="A0A8C7J5S0"/>
<evidence type="ECO:0000256" key="6">
    <source>
        <dbReference type="ARBA" id="ARBA00023136"/>
    </source>
</evidence>
<protein>
    <submittedName>
        <fullName evidence="13">Transient receptor potential cation channel, subfamily M, member 5</fullName>
    </submittedName>
</protein>
<feature type="domain" description="Ion transport" evidence="10">
    <location>
        <begin position="624"/>
        <end position="875"/>
    </location>
</feature>
<dbReference type="Proteomes" id="UP000694557">
    <property type="component" value="Unassembled WGS sequence"/>
</dbReference>
<dbReference type="Pfam" id="PF00520">
    <property type="entry name" value="Ion_trans"/>
    <property type="match status" value="1"/>
</dbReference>